<dbReference type="Proteomes" id="UP000321532">
    <property type="component" value="Unassembled WGS sequence"/>
</dbReference>
<feature type="region of interest" description="Disordered" evidence="1">
    <location>
        <begin position="1"/>
        <end position="22"/>
    </location>
</feature>
<evidence type="ECO:0000313" key="4">
    <source>
        <dbReference type="Proteomes" id="UP000321532"/>
    </source>
</evidence>
<dbReference type="SMART" id="SM00429">
    <property type="entry name" value="IPT"/>
    <property type="match status" value="3"/>
</dbReference>
<accession>A0A512B1Z8</accession>
<dbReference type="InterPro" id="IPR026444">
    <property type="entry name" value="Secre_tail"/>
</dbReference>
<dbReference type="Pfam" id="PF01833">
    <property type="entry name" value="TIG"/>
    <property type="match status" value="3"/>
</dbReference>
<reference evidence="3 4" key="1">
    <citation type="submission" date="2019-07" db="EMBL/GenBank/DDBJ databases">
        <title>Whole genome shotgun sequence of Adhaeribacter aerolatus NBRC 106133.</title>
        <authorList>
            <person name="Hosoyama A."/>
            <person name="Uohara A."/>
            <person name="Ohji S."/>
            <person name="Ichikawa N."/>
        </authorList>
    </citation>
    <scope>NUCLEOTIDE SEQUENCE [LARGE SCALE GENOMIC DNA]</scope>
    <source>
        <strain evidence="3 4">NBRC 106133</strain>
    </source>
</reference>
<dbReference type="PANTHER" id="PTHR23361">
    <property type="entry name" value="MUCIN"/>
    <property type="match status" value="1"/>
</dbReference>
<dbReference type="Gene3D" id="2.60.40.10">
    <property type="entry name" value="Immunoglobulins"/>
    <property type="match status" value="7"/>
</dbReference>
<gene>
    <name evidence="3" type="ORF">AAE02nite_36440</name>
</gene>
<dbReference type="InterPro" id="IPR013783">
    <property type="entry name" value="Ig-like_fold"/>
</dbReference>
<feature type="domain" description="IPT/TIG" evidence="2">
    <location>
        <begin position="380"/>
        <end position="459"/>
    </location>
</feature>
<feature type="domain" description="IPT/TIG" evidence="2">
    <location>
        <begin position="461"/>
        <end position="551"/>
    </location>
</feature>
<name>A0A512B1Z8_9BACT</name>
<dbReference type="PANTHER" id="PTHR23361:SF20">
    <property type="entry name" value="MRH DOMAIN-CONTAINING PROTEIN"/>
    <property type="match status" value="1"/>
</dbReference>
<dbReference type="InterPro" id="IPR002909">
    <property type="entry name" value="IPT_dom"/>
</dbReference>
<proteinExistence type="predicted"/>
<dbReference type="InterPro" id="IPR014756">
    <property type="entry name" value="Ig_E-set"/>
</dbReference>
<comment type="caution">
    <text evidence="3">The sequence shown here is derived from an EMBL/GenBank/DDBJ whole genome shotgun (WGS) entry which is preliminary data.</text>
</comment>
<keyword evidence="4" id="KW-1185">Reference proteome</keyword>
<feature type="domain" description="IPT/TIG" evidence="2">
    <location>
        <begin position="644"/>
        <end position="725"/>
    </location>
</feature>
<evidence type="ECO:0000256" key="1">
    <source>
        <dbReference type="SAM" id="MobiDB-lite"/>
    </source>
</evidence>
<sequence length="1540" mass="161440">MTDAFGQDDKTTLPTGHDGPWYEMSKPGWKQEGLEEDFGFDLNGSTDGTSANFDSAEDYILVSFETKPGILPNELSYQINLQNDWMNLELSGEFVVQESADGVNFSNLKTFGPNGTTLTNIEGGMNFIHKLSAGTRYVRFKYNDAGLDFQSVQLDAIRLTELAGPEIEITQGNTNYTSNISAYVFPTQNQNTLSSAVTFKIKNNGTADLVLTNNPFINIIPGSNTQAKEFQVDISQLSSIIAAGGESVFTVTFAPVTFGSKAATLIIVNNDSDEGNFSIKLEGNAKIFAPANITINPTAGMIGSTVIINGSNLWNTSEVAFNGPLDGNGNPTLVQASWSRVSDNEVTAIVPANATTGRIRVSTAAGFAESSTFTVNPQPAPTITGFNPAQGKVGTSVTITGTNFKGATVVQFGSVGASINVNTDGTEITTTVPSNASTGKIFIKTPGGEVTSTTDFEVLQNPVISSISPNNGPVGSTVTIYGSNFVNGNTTVYFYKDALNSVKATSITFVDAGEIKAVVPAGAVTGPIKVETKNGTTVIGTSNNSETFTVSVLAPSISYIALTTTGPPVTSAKPGERIFINGQNLKNPSLITFNGVAATSFGNATQDGTKITAVVPATASTGPLKVTVSGITTTYDNFIITVPAPTIKSFSPASGKVGEQVVLTGTNYTANTIVTFNNTPATSLIVNSSTQITVLVPEGATSGFIRVANSGSNTNNSSATPFEVIIPNTTYTWNVGSGNWTDPNSWDPVRNSPTTADILIFDGSKTSSPFVDIDYVNSQTIGQIRFTNSVKATLKVANDKMLILDNSVAGTDFLITAGAAVNITNSVAGAKLEVVITNGETGTVAGELVLKGDAGSAAHKILAEGSDGLLFQNNGKFVTGINFSGNPFGTTNLNSVRFTGGATLINESGGSPFGAAEPNSVLIFDPGSYYQHTGNTAPDLNNRIYSNFEVSNAAFSQTVAGTGNLTVNNLTVTSANNFDINLSGTISIKGDITVTGGALNFNPAAANNINMSGNGTRIISGFGELFLGNNARLNVPLGIVVDLKKQISGFGNVIVDGSIKTNVVEGFAGGAATALNSGVTPTLNPGSIIEYYGLGVQTISPIKYANLTISGNRNGNTITLGAGTIKVSEAFTNPALNLSYAATDNTVEFNGGAQIIPVLPYNSLTASGSAGKSLAGNIQVNGNVNVIATTINTGANRIILNSAATISESQTSYVIGKVEATRNVTAGATQNFGGVGLTLAPTAGSLSPGNTTVVRSTGIGSIKLNEERQSIARVYDITAANSSDLNTAITLKYAPAELLAGQDEAKLSMYKKAGEDPWLEQVGNYVRTPVQRTITLSGVTGFSSWTLGEQATILPVELLEFTATRNGQTVQLNWATAMEKDNKGFEIQVSTDAKNFEVVSFVNSKNSNSTAIQKYNYVDNKTKPADVLYYRLRQVDFDGTETYSAVKAVTYNNEHIAITASAYPNPFDDSFTVVVNADAQKIASLTITDALGKKVMEKTVTLTKGSNDIKFNLGSQFPAGIYIINLTTNNFQQHLKMVKR</sequence>
<dbReference type="NCBIfam" id="TIGR04183">
    <property type="entry name" value="Por_Secre_tail"/>
    <property type="match status" value="1"/>
</dbReference>
<dbReference type="SUPFAM" id="SSF81296">
    <property type="entry name" value="E set domains"/>
    <property type="match status" value="5"/>
</dbReference>
<dbReference type="CDD" id="cd00102">
    <property type="entry name" value="IPT"/>
    <property type="match status" value="3"/>
</dbReference>
<evidence type="ECO:0000313" key="3">
    <source>
        <dbReference type="EMBL" id="GEO05980.1"/>
    </source>
</evidence>
<organism evidence="3 4">
    <name type="scientific">Adhaeribacter aerolatus</name>
    <dbReference type="NCBI Taxonomy" id="670289"/>
    <lineage>
        <taxon>Bacteria</taxon>
        <taxon>Pseudomonadati</taxon>
        <taxon>Bacteroidota</taxon>
        <taxon>Cytophagia</taxon>
        <taxon>Cytophagales</taxon>
        <taxon>Hymenobacteraceae</taxon>
        <taxon>Adhaeribacter</taxon>
    </lineage>
</organism>
<dbReference type="EMBL" id="BJYS01000029">
    <property type="protein sequence ID" value="GEO05980.1"/>
    <property type="molecule type" value="Genomic_DNA"/>
</dbReference>
<protein>
    <recommendedName>
        <fullName evidence="2">IPT/TIG domain-containing protein</fullName>
    </recommendedName>
</protein>
<evidence type="ECO:0000259" key="2">
    <source>
        <dbReference type="SMART" id="SM00429"/>
    </source>
</evidence>
<dbReference type="Pfam" id="PF18962">
    <property type="entry name" value="Por_Secre_tail"/>
    <property type="match status" value="1"/>
</dbReference>